<feature type="signal peptide" evidence="2">
    <location>
        <begin position="1"/>
        <end position="22"/>
    </location>
</feature>
<proteinExistence type="predicted"/>
<name>A0ABW9GDD1_9MICO</name>
<keyword evidence="2" id="KW-0732">Signal</keyword>
<organism evidence="3 4">
    <name type="scientific">Microbacterium mcarthurae</name>
    <dbReference type="NCBI Taxonomy" id="3035918"/>
    <lineage>
        <taxon>Bacteria</taxon>
        <taxon>Bacillati</taxon>
        <taxon>Actinomycetota</taxon>
        <taxon>Actinomycetes</taxon>
        <taxon>Micrococcales</taxon>
        <taxon>Microbacteriaceae</taxon>
        <taxon>Microbacterium</taxon>
    </lineage>
</organism>
<evidence type="ECO:0000256" key="2">
    <source>
        <dbReference type="SAM" id="SignalP"/>
    </source>
</evidence>
<feature type="compositionally biased region" description="Low complexity" evidence="1">
    <location>
        <begin position="24"/>
        <end position="45"/>
    </location>
</feature>
<sequence>MTRTWFAATVVVASALVISGCASPTTPAEPAGASPSASVSADGGPQALPPTIVSPGELDGTDVAVIVGTALVIAVDDGTEDQWRGTTTDPAIAEFSAGGAEGGATFRPGFEAREIGTTQATLTAPDGREIAFTISVVAP</sequence>
<reference evidence="3 4" key="1">
    <citation type="submission" date="2023-03" db="EMBL/GenBank/DDBJ databases">
        <title>MT1 and MT2 Draft Genomes of Novel Species.</title>
        <authorList>
            <person name="Venkateswaran K."/>
        </authorList>
    </citation>
    <scope>NUCLEOTIDE SEQUENCE [LARGE SCALE GENOMIC DNA]</scope>
    <source>
        <strain evidence="3 4">IF8SW-P5</strain>
    </source>
</reference>
<evidence type="ECO:0000313" key="3">
    <source>
        <dbReference type="EMBL" id="MFM2719364.1"/>
    </source>
</evidence>
<comment type="caution">
    <text evidence="3">The sequence shown here is derived from an EMBL/GenBank/DDBJ whole genome shotgun (WGS) entry which is preliminary data.</text>
</comment>
<protein>
    <recommendedName>
        <fullName evidence="5">Bacterial spore germination immunoglobulin-like domain-containing protein</fullName>
    </recommendedName>
</protein>
<keyword evidence="4" id="KW-1185">Reference proteome</keyword>
<dbReference type="PROSITE" id="PS51257">
    <property type="entry name" value="PROKAR_LIPOPROTEIN"/>
    <property type="match status" value="1"/>
</dbReference>
<dbReference type="RefSeq" id="WP_408904901.1">
    <property type="nucleotide sequence ID" value="NZ_JAROCE010000001.1"/>
</dbReference>
<evidence type="ECO:0008006" key="5">
    <source>
        <dbReference type="Google" id="ProtNLM"/>
    </source>
</evidence>
<dbReference type="EMBL" id="JAROCE010000001">
    <property type="protein sequence ID" value="MFM2719364.1"/>
    <property type="molecule type" value="Genomic_DNA"/>
</dbReference>
<gene>
    <name evidence="3" type="ORF">P5G46_02475</name>
</gene>
<dbReference type="Proteomes" id="UP001630303">
    <property type="component" value="Unassembled WGS sequence"/>
</dbReference>
<feature type="chain" id="PRO_5046245676" description="Bacterial spore germination immunoglobulin-like domain-containing protein" evidence="2">
    <location>
        <begin position="23"/>
        <end position="139"/>
    </location>
</feature>
<evidence type="ECO:0000313" key="4">
    <source>
        <dbReference type="Proteomes" id="UP001630303"/>
    </source>
</evidence>
<accession>A0ABW9GDD1</accession>
<evidence type="ECO:0000256" key="1">
    <source>
        <dbReference type="SAM" id="MobiDB-lite"/>
    </source>
</evidence>
<feature type="region of interest" description="Disordered" evidence="1">
    <location>
        <begin position="24"/>
        <end position="55"/>
    </location>
</feature>